<dbReference type="SMART" id="SM01027">
    <property type="entry name" value="Beta-Casp"/>
    <property type="match status" value="1"/>
</dbReference>
<dbReference type="EMBL" id="AP026709">
    <property type="protein sequence ID" value="BDQ36027.1"/>
    <property type="molecule type" value="Genomic_DNA"/>
</dbReference>
<dbReference type="Gene3D" id="3.60.15.10">
    <property type="entry name" value="Ribonuclease Z/Hydroxyacylglutathione hydrolase-like"/>
    <property type="match status" value="1"/>
</dbReference>
<dbReference type="PANTHER" id="PTHR11203">
    <property type="entry name" value="CLEAVAGE AND POLYADENYLATION SPECIFICITY FACTOR FAMILY MEMBER"/>
    <property type="match status" value="1"/>
</dbReference>
<dbReference type="CDD" id="cd16295">
    <property type="entry name" value="TTHA0252-CPSF-like_MBL-fold"/>
    <property type="match status" value="1"/>
</dbReference>
<dbReference type="SUPFAM" id="SSF56281">
    <property type="entry name" value="Metallo-hydrolase/oxidoreductase"/>
    <property type="match status" value="1"/>
</dbReference>
<protein>
    <submittedName>
        <fullName evidence="4">MBL fold hydrolase</fullName>
    </submittedName>
</protein>
<dbReference type="InterPro" id="IPR050698">
    <property type="entry name" value="MBL"/>
</dbReference>
<dbReference type="Gene3D" id="3.40.50.10890">
    <property type="match status" value="1"/>
</dbReference>
<evidence type="ECO:0000259" key="2">
    <source>
        <dbReference type="SMART" id="SM00849"/>
    </source>
</evidence>
<dbReference type="Pfam" id="PF16661">
    <property type="entry name" value="Lactamase_B_6"/>
    <property type="match status" value="1"/>
</dbReference>
<evidence type="ECO:0000313" key="5">
    <source>
        <dbReference type="Proteomes" id="UP001317742"/>
    </source>
</evidence>
<dbReference type="RefSeq" id="WP_281761954.1">
    <property type="nucleotide sequence ID" value="NZ_AP026709.1"/>
</dbReference>
<organism evidence="4 5">
    <name type="scientific">Pseudodesulfovibrio nedwellii</name>
    <dbReference type="NCBI Taxonomy" id="2973072"/>
    <lineage>
        <taxon>Bacteria</taxon>
        <taxon>Pseudomonadati</taxon>
        <taxon>Thermodesulfobacteriota</taxon>
        <taxon>Desulfovibrionia</taxon>
        <taxon>Desulfovibrionales</taxon>
        <taxon>Desulfovibrionaceae</taxon>
    </lineage>
</organism>
<gene>
    <name evidence="4" type="ORF">SYK_03870</name>
</gene>
<feature type="domain" description="Beta-Casp" evidence="3">
    <location>
        <begin position="253"/>
        <end position="379"/>
    </location>
</feature>
<feature type="domain" description="Metallo-beta-lactamase" evidence="2">
    <location>
        <begin position="13"/>
        <end position="248"/>
    </location>
</feature>
<keyword evidence="1 4" id="KW-0378">Hydrolase</keyword>
<dbReference type="SMART" id="SM00849">
    <property type="entry name" value="Lactamase_B"/>
    <property type="match status" value="1"/>
</dbReference>
<dbReference type="Pfam" id="PF07521">
    <property type="entry name" value="RMMBL"/>
    <property type="match status" value="1"/>
</dbReference>
<reference evidence="4 5" key="1">
    <citation type="submission" date="2022-08" db="EMBL/GenBank/DDBJ databases">
        <title>Genome Sequence of the sulphate-reducing bacterium, Pseudodesulfovibrio sp. SYK.</title>
        <authorList>
            <person name="Kondo R."/>
            <person name="Kataoka T."/>
        </authorList>
    </citation>
    <scope>NUCLEOTIDE SEQUENCE [LARGE SCALE GENOMIC DNA]</scope>
    <source>
        <strain evidence="4 5">SYK</strain>
    </source>
</reference>
<accession>A0ABN6RYD5</accession>
<dbReference type="InterPro" id="IPR001279">
    <property type="entry name" value="Metallo-B-lactamas"/>
</dbReference>
<evidence type="ECO:0000313" key="4">
    <source>
        <dbReference type="EMBL" id="BDQ36027.1"/>
    </source>
</evidence>
<dbReference type="InterPro" id="IPR036866">
    <property type="entry name" value="RibonucZ/Hydroxyglut_hydro"/>
</dbReference>
<dbReference type="PANTHER" id="PTHR11203:SF37">
    <property type="entry name" value="INTEGRATOR COMPLEX SUBUNIT 11"/>
    <property type="match status" value="1"/>
</dbReference>
<dbReference type="InterPro" id="IPR022712">
    <property type="entry name" value="Beta_Casp"/>
</dbReference>
<dbReference type="Proteomes" id="UP001317742">
    <property type="component" value="Chromosome"/>
</dbReference>
<evidence type="ECO:0000259" key="3">
    <source>
        <dbReference type="SMART" id="SM01027"/>
    </source>
</evidence>
<dbReference type="Pfam" id="PF10996">
    <property type="entry name" value="Beta-Casp"/>
    <property type="match status" value="1"/>
</dbReference>
<proteinExistence type="predicted"/>
<keyword evidence="5" id="KW-1185">Reference proteome</keyword>
<evidence type="ECO:0000256" key="1">
    <source>
        <dbReference type="ARBA" id="ARBA00022801"/>
    </source>
</evidence>
<name>A0ABN6RYD5_9BACT</name>
<dbReference type="InterPro" id="IPR011108">
    <property type="entry name" value="RMMBL"/>
</dbReference>
<dbReference type="GO" id="GO:0016787">
    <property type="term" value="F:hydrolase activity"/>
    <property type="evidence" value="ECO:0007669"/>
    <property type="project" value="UniProtKB-KW"/>
</dbReference>
<sequence length="535" mass="60152">MKITFMGAARTVSGSCYILECGNKRFAVDCGLHQGNKEIEKRNWNFDQYDAKELDFILITHAHIDHTGLLPALVSKGFKSPIYCTAPTRDLLEIMLLDSAHIQEMEAEWANRKRLRTGGQPVRPLYSIVDAENTIPLFATVDYSQTFEPAPGIKVTYMNAGHILGSAFIEIEYEQDGKKTKAVFSGDLGRPEQLIVEDPSGVDCADYLFLESTYGNRNHKDEAGSLEELAEAIAYSYKNGEKVVIPAFAVERSQQIIYSLFLLKKQGKLPDDMPVYLDSPLAIRATEIFRKHPEFFDKETQELLENGENPLDLPNLKFTESREQSQAINETRGPAVIISASGMANAGRIKHHLRHNLWRPGASVIFVGWQGVGTPGRKIVGGAKKIRIFGEEVAINAKVFTINGFSGHAGQDELMDWLGTMKGKSVKVILVHGEAEVQKEFGALITEKFGFEVHIPEYMEELELEPGVELQPVVDMDIARPRVDWNFLLADSEKLYAELRERVKNVEDRPWVDQSELRDRLLDINRNIVALVSEM</sequence>